<protein>
    <submittedName>
        <fullName evidence="4">Methyltransferase domain-containing protein</fullName>
    </submittedName>
</protein>
<keyword evidence="1" id="KW-0862">Zinc</keyword>
<evidence type="ECO:0000313" key="4">
    <source>
        <dbReference type="EMBL" id="NKX53966.1"/>
    </source>
</evidence>
<dbReference type="PIRSF" id="PIRSF018249">
    <property type="entry name" value="MyrA_prd"/>
    <property type="match status" value="1"/>
</dbReference>
<dbReference type="InterPro" id="IPR052939">
    <property type="entry name" value="23S_rRNA_MeTrnsfrase_RlmA"/>
</dbReference>
<feature type="domain" description="Methyltransferase" evidence="3">
    <location>
        <begin position="81"/>
        <end position="165"/>
    </location>
</feature>
<dbReference type="SUPFAM" id="SSF53335">
    <property type="entry name" value="S-adenosyl-L-methionine-dependent methyltransferases"/>
    <property type="match status" value="1"/>
</dbReference>
<dbReference type="EMBL" id="JAAZSQ010000003">
    <property type="protein sequence ID" value="NKX53966.1"/>
    <property type="molecule type" value="Genomic_DNA"/>
</dbReference>
<feature type="binding site" evidence="2">
    <location>
        <position position="176"/>
    </location>
    <ligand>
        <name>S-adenosyl-L-methionine</name>
        <dbReference type="ChEBI" id="CHEBI:59789"/>
    </ligand>
</feature>
<proteinExistence type="predicted"/>
<keyword evidence="4" id="KW-0808">Transferase</keyword>
<dbReference type="GO" id="GO:0008168">
    <property type="term" value="F:methyltransferase activity"/>
    <property type="evidence" value="ECO:0007669"/>
    <property type="project" value="UniProtKB-KW"/>
</dbReference>
<dbReference type="Proteomes" id="UP000544090">
    <property type="component" value="Unassembled WGS sequence"/>
</dbReference>
<sequence length="271" mass="27940">MVANGQRAADGIRCTEGHRYDGARQGYVNLLTGRGTSFVPDTAAMVAARDTFLAAGGYEPLAEALAAEAARLLSGIAAPAVLDAGTGTGYYLAKVLDRRPDAAAVALDISKFALRRAAHAVPAALCLVWDIWRPLPLAAGCVDLVLNVFAPRNAAEFARVLAPGGHLLVATPAPGHLAQLRSILPLLGIDTDKAARLADSLSGHFEQVSAAAVSAGLELDAGAVEQLVMMGPNAHHVDAAGIRSALAGTGLPLAVEARFTLSVFRKKEGRG</sequence>
<dbReference type="AlphaFoldDB" id="A0A7X6HBD4"/>
<name>A0A7X6HBD4_9MICC</name>
<keyword evidence="2" id="KW-0949">S-adenosyl-L-methionine</keyword>
<keyword evidence="4" id="KW-0489">Methyltransferase</keyword>
<feature type="binding site" evidence="1">
    <location>
        <position position="18"/>
    </location>
    <ligand>
        <name>Zn(2+)</name>
        <dbReference type="ChEBI" id="CHEBI:29105"/>
    </ligand>
</feature>
<dbReference type="GO" id="GO:0046872">
    <property type="term" value="F:metal ion binding"/>
    <property type="evidence" value="ECO:0007669"/>
    <property type="project" value="UniProtKB-KW"/>
</dbReference>
<dbReference type="InterPro" id="IPR029063">
    <property type="entry name" value="SAM-dependent_MTases_sf"/>
</dbReference>
<keyword evidence="5" id="KW-1185">Reference proteome</keyword>
<dbReference type="PANTHER" id="PTHR43460">
    <property type="entry name" value="METHYLTRANSFERASE"/>
    <property type="match status" value="1"/>
</dbReference>
<evidence type="ECO:0000256" key="2">
    <source>
        <dbReference type="PIRSR" id="PIRSR018249-2"/>
    </source>
</evidence>
<keyword evidence="1" id="KW-0479">Metal-binding</keyword>
<dbReference type="CDD" id="cd02440">
    <property type="entry name" value="AdoMet_MTases"/>
    <property type="match status" value="1"/>
</dbReference>
<evidence type="ECO:0000256" key="1">
    <source>
        <dbReference type="PIRSR" id="PIRSR018249-1"/>
    </source>
</evidence>
<evidence type="ECO:0000259" key="3">
    <source>
        <dbReference type="Pfam" id="PF13649"/>
    </source>
</evidence>
<comment type="caution">
    <text evidence="4">The sequence shown here is derived from an EMBL/GenBank/DDBJ whole genome shotgun (WGS) entry which is preliminary data.</text>
</comment>
<gene>
    <name evidence="4" type="ORF">HGG74_05305</name>
</gene>
<dbReference type="PANTHER" id="PTHR43460:SF1">
    <property type="entry name" value="METHYLTRANSFERASE TYPE 11 DOMAIN-CONTAINING PROTEIN"/>
    <property type="match status" value="1"/>
</dbReference>
<dbReference type="InterPro" id="IPR016718">
    <property type="entry name" value="rRNA_m1G-MeTrfase_A_prd"/>
</dbReference>
<dbReference type="Pfam" id="PF13649">
    <property type="entry name" value="Methyltransf_25"/>
    <property type="match status" value="1"/>
</dbReference>
<accession>A0A7X6HBD4</accession>
<evidence type="ECO:0000313" key="5">
    <source>
        <dbReference type="Proteomes" id="UP000544090"/>
    </source>
</evidence>
<feature type="binding site" evidence="2">
    <location>
        <begin position="88"/>
        <end position="89"/>
    </location>
    <ligand>
        <name>S-adenosyl-L-methionine</name>
        <dbReference type="ChEBI" id="CHEBI:59789"/>
    </ligand>
</feature>
<dbReference type="InterPro" id="IPR041698">
    <property type="entry name" value="Methyltransf_25"/>
</dbReference>
<organism evidence="4 5">
    <name type="scientific">Arthrobacter mobilis</name>
    <dbReference type="NCBI Taxonomy" id="2724944"/>
    <lineage>
        <taxon>Bacteria</taxon>
        <taxon>Bacillati</taxon>
        <taxon>Actinomycetota</taxon>
        <taxon>Actinomycetes</taxon>
        <taxon>Micrococcales</taxon>
        <taxon>Micrococcaceae</taxon>
        <taxon>Arthrobacter</taxon>
    </lineage>
</organism>
<dbReference type="GO" id="GO:0032259">
    <property type="term" value="P:methylation"/>
    <property type="evidence" value="ECO:0007669"/>
    <property type="project" value="UniProtKB-KW"/>
</dbReference>
<dbReference type="Gene3D" id="3.40.50.150">
    <property type="entry name" value="Vaccinia Virus protein VP39"/>
    <property type="match status" value="1"/>
</dbReference>
<feature type="binding site" evidence="2">
    <location>
        <position position="58"/>
    </location>
    <ligand>
        <name>S-adenosyl-L-methionine</name>
        <dbReference type="ChEBI" id="CHEBI:59789"/>
    </ligand>
</feature>
<reference evidence="4 5" key="1">
    <citation type="submission" date="2020-04" db="EMBL/GenBank/DDBJ databases">
        <title>Arthrobacter sp. nov.</title>
        <authorList>
            <person name="Liu S."/>
        </authorList>
    </citation>
    <scope>NUCLEOTIDE SEQUENCE [LARGE SCALE GENOMIC DNA]</scope>
    <source>
        <strain evidence="4 5">E918</strain>
    </source>
</reference>
<feature type="binding site" evidence="1">
    <location>
        <position position="14"/>
    </location>
    <ligand>
        <name>Zn(2+)</name>
        <dbReference type="ChEBI" id="CHEBI:29105"/>
    </ligand>
</feature>